<name>A0A7J6LSS7_PEROL</name>
<evidence type="ECO:0000313" key="1">
    <source>
        <dbReference type="EMBL" id="KAF4662358.1"/>
    </source>
</evidence>
<accession>A0A7J6LSS7</accession>
<dbReference type="Proteomes" id="UP000572268">
    <property type="component" value="Unassembled WGS sequence"/>
</dbReference>
<protein>
    <submittedName>
        <fullName evidence="1">Uncharacterized protein</fullName>
    </submittedName>
</protein>
<gene>
    <name evidence="1" type="ORF">FOL46_005342</name>
</gene>
<dbReference type="AlphaFoldDB" id="A0A7J6LSS7"/>
<dbReference type="EMBL" id="JABANN010000322">
    <property type="protein sequence ID" value="KAF4662358.1"/>
    <property type="molecule type" value="Genomic_DNA"/>
</dbReference>
<evidence type="ECO:0000313" key="2">
    <source>
        <dbReference type="Proteomes" id="UP000572268"/>
    </source>
</evidence>
<comment type="caution">
    <text evidence="1">The sequence shown here is derived from an EMBL/GenBank/DDBJ whole genome shotgun (WGS) entry which is preliminary data.</text>
</comment>
<proteinExistence type="predicted"/>
<sequence>MNPSTSVQTLVAAAMMRATAGAIPETGVFTTTVSGVCFLVGWPPADPGPMVNFFAGCGVDTASELKVIENPKNTFTLNLTDEQTATRYSSFIEAAGTFCQKVPKIEYGDMEKIIYEPGLKNDETLKIAIGSITRTFTPGGCPIEPLHV</sequence>
<organism evidence="1 2">
    <name type="scientific">Perkinsus olseni</name>
    <name type="common">Perkinsus atlanticus</name>
    <dbReference type="NCBI Taxonomy" id="32597"/>
    <lineage>
        <taxon>Eukaryota</taxon>
        <taxon>Sar</taxon>
        <taxon>Alveolata</taxon>
        <taxon>Perkinsozoa</taxon>
        <taxon>Perkinsea</taxon>
        <taxon>Perkinsida</taxon>
        <taxon>Perkinsidae</taxon>
        <taxon>Perkinsus</taxon>
    </lineage>
</organism>
<reference evidence="1 2" key="1">
    <citation type="submission" date="2020-04" db="EMBL/GenBank/DDBJ databases">
        <title>Perkinsus olseni comparative genomics.</title>
        <authorList>
            <person name="Bogema D.R."/>
        </authorList>
    </citation>
    <scope>NUCLEOTIDE SEQUENCE [LARGE SCALE GENOMIC DNA]</scope>
    <source>
        <strain evidence="1">ATCC PRA-31</strain>
    </source>
</reference>